<evidence type="ECO:0000256" key="7">
    <source>
        <dbReference type="ARBA" id="ARBA00022475"/>
    </source>
</evidence>
<accession>R4G5U0</accession>
<name>R4G5U0_9BACL</name>
<organism evidence="14 15">
    <name type="scientific">Anoxybacillus flavithermus NBRC 109594</name>
    <dbReference type="NCBI Taxonomy" id="1315967"/>
    <lineage>
        <taxon>Bacteria</taxon>
        <taxon>Bacillati</taxon>
        <taxon>Bacillota</taxon>
        <taxon>Bacilli</taxon>
        <taxon>Bacillales</taxon>
        <taxon>Anoxybacillaceae</taxon>
        <taxon>Anoxybacillus</taxon>
    </lineage>
</organism>
<keyword evidence="11 13" id="KW-0472">Membrane</keyword>
<feature type="transmembrane region" description="Helical" evidence="13">
    <location>
        <begin position="133"/>
        <end position="154"/>
    </location>
</feature>
<gene>
    <name evidence="14" type="ORF">KN10_0428</name>
</gene>
<feature type="transmembrane region" description="Helical" evidence="13">
    <location>
        <begin position="99"/>
        <end position="121"/>
    </location>
</feature>
<dbReference type="PANTHER" id="PTHR43298">
    <property type="entry name" value="MULTIDRUG RESISTANCE PROTEIN NORM-RELATED"/>
    <property type="match status" value="1"/>
</dbReference>
<evidence type="ECO:0000256" key="3">
    <source>
        <dbReference type="ARBA" id="ARBA00010199"/>
    </source>
</evidence>
<comment type="function">
    <text evidence="1">Multidrug efflux pump.</text>
</comment>
<dbReference type="InterPro" id="IPR002528">
    <property type="entry name" value="MATE_fam"/>
</dbReference>
<dbReference type="EMBL" id="BARH01000003">
    <property type="protein sequence ID" value="GAC89992.1"/>
    <property type="molecule type" value="Genomic_DNA"/>
</dbReference>
<feature type="transmembrane region" description="Helical" evidence="13">
    <location>
        <begin position="422"/>
        <end position="441"/>
    </location>
</feature>
<keyword evidence="8 13" id="KW-0812">Transmembrane</keyword>
<feature type="transmembrane region" description="Helical" evidence="13">
    <location>
        <begin position="322"/>
        <end position="344"/>
    </location>
</feature>
<dbReference type="GO" id="GO:0006811">
    <property type="term" value="P:monoatomic ion transport"/>
    <property type="evidence" value="ECO:0007669"/>
    <property type="project" value="UniProtKB-KW"/>
</dbReference>
<evidence type="ECO:0000256" key="8">
    <source>
        <dbReference type="ARBA" id="ARBA00022692"/>
    </source>
</evidence>
<dbReference type="GO" id="GO:0015297">
    <property type="term" value="F:antiporter activity"/>
    <property type="evidence" value="ECO:0007669"/>
    <property type="project" value="UniProtKB-KW"/>
</dbReference>
<keyword evidence="5" id="KW-0813">Transport</keyword>
<keyword evidence="7" id="KW-1003">Cell membrane</keyword>
<feature type="transmembrane region" description="Helical" evidence="13">
    <location>
        <begin position="21"/>
        <end position="38"/>
    </location>
</feature>
<keyword evidence="10" id="KW-0406">Ion transport</keyword>
<dbReference type="GO" id="GO:0042910">
    <property type="term" value="F:xenobiotic transmembrane transporter activity"/>
    <property type="evidence" value="ECO:0007669"/>
    <property type="project" value="InterPro"/>
</dbReference>
<dbReference type="CDD" id="cd13131">
    <property type="entry name" value="MATE_NorM_like"/>
    <property type="match status" value="1"/>
</dbReference>
<evidence type="ECO:0000256" key="4">
    <source>
        <dbReference type="ARBA" id="ARBA00020268"/>
    </source>
</evidence>
<keyword evidence="9 13" id="KW-1133">Transmembrane helix</keyword>
<dbReference type="GO" id="GO:0005886">
    <property type="term" value="C:plasma membrane"/>
    <property type="evidence" value="ECO:0007669"/>
    <property type="project" value="UniProtKB-SubCell"/>
</dbReference>
<feature type="transmembrane region" description="Helical" evidence="13">
    <location>
        <begin position="290"/>
        <end position="310"/>
    </location>
</feature>
<evidence type="ECO:0000256" key="10">
    <source>
        <dbReference type="ARBA" id="ARBA00023065"/>
    </source>
</evidence>
<dbReference type="PIRSF" id="PIRSF006603">
    <property type="entry name" value="DinF"/>
    <property type="match status" value="1"/>
</dbReference>
<evidence type="ECO:0000256" key="1">
    <source>
        <dbReference type="ARBA" id="ARBA00003408"/>
    </source>
</evidence>
<evidence type="ECO:0000256" key="5">
    <source>
        <dbReference type="ARBA" id="ARBA00022448"/>
    </source>
</evidence>
<evidence type="ECO:0000256" key="11">
    <source>
        <dbReference type="ARBA" id="ARBA00023136"/>
    </source>
</evidence>
<reference evidence="15" key="1">
    <citation type="journal article" date="2013" name="Genome">
        <title>Draft Genome Sequence of a Thermophilic Member of the Bacillaceae, Anoxybacillus flavithermus Strain Kn10, Isolated from the Kan-nawa Hot Spring in Japan.</title>
        <authorList>
            <person name="Matsutani M."/>
            <person name="Shirakihara Y."/>
            <person name="Imada K."/>
            <person name="Yakushi T."/>
            <person name="Matsushita K."/>
        </authorList>
    </citation>
    <scope>NUCLEOTIDE SEQUENCE [LARGE SCALE GENOMIC DNA]</scope>
    <source>
        <strain evidence="15">NBRC 109594</strain>
    </source>
</reference>
<proteinExistence type="inferred from homology"/>
<protein>
    <recommendedName>
        <fullName evidence="4">Probable multidrug resistance protein NorM</fullName>
    </recommendedName>
    <alternativeName>
        <fullName evidence="12">Multidrug-efflux transporter</fullName>
    </alternativeName>
</protein>
<comment type="subcellular location">
    <subcellularLocation>
        <location evidence="2">Cell membrane</location>
        <topology evidence="2">Multi-pass membrane protein</topology>
    </subcellularLocation>
</comment>
<evidence type="ECO:0000313" key="14">
    <source>
        <dbReference type="EMBL" id="GAC89992.1"/>
    </source>
</evidence>
<evidence type="ECO:0000313" key="15">
    <source>
        <dbReference type="Proteomes" id="UP000013057"/>
    </source>
</evidence>
<dbReference type="NCBIfam" id="TIGR00797">
    <property type="entry name" value="matE"/>
    <property type="match status" value="1"/>
</dbReference>
<dbReference type="PANTHER" id="PTHR43298:SF2">
    <property type="entry name" value="FMN_FAD EXPORTER YEEO-RELATED"/>
    <property type="match status" value="1"/>
</dbReference>
<feature type="transmembrane region" description="Helical" evidence="13">
    <location>
        <begin position="166"/>
        <end position="188"/>
    </location>
</feature>
<sequence length="450" mass="50290">MEEKMKETYTLKEKIKQFLHILLPVFLAQISLYMMNFFDVTMTGKYSSVDLAGVAIGSNIWVAIFTGIGGVLTGLTPIVSQAFGAKDHERISRTVEQAIYLAIVFACFVLTIIYFLVPILLENMYIESNVQTVAYQYLQALCIGIIPIFIYYVLRSFMDALGQTKVTMTLTLCSLPLNVLLNDIFIFGQWGVPAFGGVGAGYATSITYCCLLLCAFLLIRFRKPFSTYNILKKLHPISLSIWKQLILIGTPIGLAIFFETSIFSAVTLLMSQFGTTAIAAHQAALNFGSLLYMIPLSVSLTLTIIVGFEVGASRLEHAKRYCIIGISSAVMMAIVASIVLLLFREPIAFLYTNDEHVLQWMKQFLLYVLFFQFSDAIAAPIQGALRGYKDVRFPFFIALVSYWFVGLPVGYIFAHYTTAGPFGYWIGLITGLASGAILLFVRLRQKWKHI</sequence>
<feature type="transmembrane region" description="Helical" evidence="13">
    <location>
        <begin position="393"/>
        <end position="416"/>
    </location>
</feature>
<feature type="transmembrane region" description="Helical" evidence="13">
    <location>
        <begin position="364"/>
        <end position="381"/>
    </location>
</feature>
<dbReference type="AlphaFoldDB" id="R4G5U0"/>
<dbReference type="Pfam" id="PF01554">
    <property type="entry name" value="MatE"/>
    <property type="match status" value="2"/>
</dbReference>
<comment type="similarity">
    <text evidence="3">Belongs to the multi antimicrobial extrusion (MATE) (TC 2.A.66.1) family.</text>
</comment>
<feature type="transmembrane region" description="Helical" evidence="13">
    <location>
        <begin position="58"/>
        <end position="79"/>
    </location>
</feature>
<evidence type="ECO:0000256" key="2">
    <source>
        <dbReference type="ARBA" id="ARBA00004651"/>
    </source>
</evidence>
<evidence type="ECO:0000256" key="6">
    <source>
        <dbReference type="ARBA" id="ARBA00022449"/>
    </source>
</evidence>
<evidence type="ECO:0000256" key="12">
    <source>
        <dbReference type="ARBA" id="ARBA00031636"/>
    </source>
</evidence>
<feature type="transmembrane region" description="Helical" evidence="13">
    <location>
        <begin position="242"/>
        <end position="270"/>
    </location>
</feature>
<keyword evidence="6" id="KW-0050">Antiport</keyword>
<evidence type="ECO:0000256" key="9">
    <source>
        <dbReference type="ARBA" id="ARBA00022989"/>
    </source>
</evidence>
<evidence type="ECO:0000256" key="13">
    <source>
        <dbReference type="SAM" id="Phobius"/>
    </source>
</evidence>
<dbReference type="InterPro" id="IPR048279">
    <property type="entry name" value="MdtK-like"/>
</dbReference>
<dbReference type="Proteomes" id="UP000013057">
    <property type="component" value="Unassembled WGS sequence"/>
</dbReference>
<comment type="caution">
    <text evidence="14">The sequence shown here is derived from an EMBL/GenBank/DDBJ whole genome shotgun (WGS) entry which is preliminary data.</text>
</comment>
<feature type="transmembrane region" description="Helical" evidence="13">
    <location>
        <begin position="200"/>
        <end position="221"/>
    </location>
</feature>
<dbReference type="InterPro" id="IPR050222">
    <property type="entry name" value="MATE_MdtK"/>
</dbReference>